<accession>A0A939P996</accession>
<gene>
    <name evidence="1" type="ORF">J4573_01050</name>
</gene>
<dbReference type="InterPro" id="IPR050767">
    <property type="entry name" value="Sel1_AlgK"/>
</dbReference>
<dbReference type="Gene3D" id="1.25.40.10">
    <property type="entry name" value="Tetratricopeptide repeat domain"/>
    <property type="match status" value="1"/>
</dbReference>
<evidence type="ECO:0000313" key="2">
    <source>
        <dbReference type="Proteomes" id="UP000669179"/>
    </source>
</evidence>
<dbReference type="Pfam" id="PF13432">
    <property type="entry name" value="TPR_16"/>
    <property type="match status" value="2"/>
</dbReference>
<dbReference type="InterPro" id="IPR006597">
    <property type="entry name" value="Sel1-like"/>
</dbReference>
<dbReference type="Pfam" id="PF08238">
    <property type="entry name" value="Sel1"/>
    <property type="match status" value="2"/>
</dbReference>
<dbReference type="InterPro" id="IPR011717">
    <property type="entry name" value="TPR-4"/>
</dbReference>
<dbReference type="GO" id="GO:0042802">
    <property type="term" value="F:identical protein binding"/>
    <property type="evidence" value="ECO:0007669"/>
    <property type="project" value="InterPro"/>
</dbReference>
<reference evidence="1" key="1">
    <citation type="submission" date="2021-03" db="EMBL/GenBank/DDBJ databases">
        <authorList>
            <person name="Kanchanasin P."/>
            <person name="Saeng-In P."/>
            <person name="Phongsopitanun W."/>
            <person name="Yuki M."/>
            <person name="Kudo T."/>
            <person name="Ohkuma M."/>
            <person name="Tanasupawat S."/>
        </authorList>
    </citation>
    <scope>NUCLEOTIDE SEQUENCE</scope>
    <source>
        <strain evidence="1">GKU 128</strain>
    </source>
</reference>
<organism evidence="1 2">
    <name type="scientific">Actinomadura barringtoniae</name>
    <dbReference type="NCBI Taxonomy" id="1427535"/>
    <lineage>
        <taxon>Bacteria</taxon>
        <taxon>Bacillati</taxon>
        <taxon>Actinomycetota</taxon>
        <taxon>Actinomycetes</taxon>
        <taxon>Streptosporangiales</taxon>
        <taxon>Thermomonosporaceae</taxon>
        <taxon>Actinomadura</taxon>
    </lineage>
</organism>
<dbReference type="SUPFAM" id="SSF81901">
    <property type="entry name" value="HCP-like"/>
    <property type="match status" value="2"/>
</dbReference>
<comment type="caution">
    <text evidence="1">The sequence shown here is derived from an EMBL/GenBank/DDBJ whole genome shotgun (WGS) entry which is preliminary data.</text>
</comment>
<dbReference type="InterPro" id="IPR049249">
    <property type="entry name" value="DUF6882"/>
</dbReference>
<protein>
    <submittedName>
        <fullName evidence="1">Sel1 repeat family protein</fullName>
    </submittedName>
</protein>
<keyword evidence="2" id="KW-1185">Reference proteome</keyword>
<dbReference type="PANTHER" id="PTHR11102">
    <property type="entry name" value="SEL-1-LIKE PROTEIN"/>
    <property type="match status" value="1"/>
</dbReference>
<dbReference type="RefSeq" id="WP_208253276.1">
    <property type="nucleotide sequence ID" value="NZ_JAGEOJ010000001.1"/>
</dbReference>
<dbReference type="Pfam" id="PF07721">
    <property type="entry name" value="TPR_4"/>
    <property type="match status" value="1"/>
</dbReference>
<dbReference type="EMBL" id="JAGEOJ010000001">
    <property type="protein sequence ID" value="MBO2445668.1"/>
    <property type="molecule type" value="Genomic_DNA"/>
</dbReference>
<evidence type="ECO:0000313" key="1">
    <source>
        <dbReference type="EMBL" id="MBO2445668.1"/>
    </source>
</evidence>
<dbReference type="Proteomes" id="UP000669179">
    <property type="component" value="Unassembled WGS sequence"/>
</dbReference>
<dbReference type="SMART" id="SM00671">
    <property type="entry name" value="SEL1"/>
    <property type="match status" value="5"/>
</dbReference>
<name>A0A939P996_9ACTN</name>
<dbReference type="AlphaFoldDB" id="A0A939P996"/>
<dbReference type="PANTHER" id="PTHR11102:SF160">
    <property type="entry name" value="ERAD-ASSOCIATED E3 UBIQUITIN-PROTEIN LIGASE COMPONENT HRD3"/>
    <property type="match status" value="1"/>
</dbReference>
<dbReference type="InterPro" id="IPR011990">
    <property type="entry name" value="TPR-like_helical_dom_sf"/>
</dbReference>
<proteinExistence type="predicted"/>
<dbReference type="Pfam" id="PF21813">
    <property type="entry name" value="DUF6882"/>
    <property type="match status" value="1"/>
</dbReference>
<sequence>MNDATAMRERGLEARRKGDLAEAERCFQEAFEAGAPQAGHDLGDLMIDRGDKTRAEEWYRRAADQGVADSEFEVGYTEASRGNLDLAESWYRRAAEQGHEGGSLNLGSLLHKRGDLEEAKRHFIRAWEVGSNAMAASNIGLIFDDEGKGDLVSAAEWYGRAADLGNAGAAFNLGFVWADRGEPDKRMEAWKQAADLKHPEAAYAVADVLMSQGEVTEAVPWLRRSATEVGNQKAARKLSQLYTSERMARYWREFPQGPTFYSPELQSFASEVSAASIHQQDVFNDAHGSAYVEWNLDEATVNLGGREFSGLTVLGSFSNLSETWLWAWDNPSYEQDLPCLTELRTIREFGERHQIPEFIMGQSDYSRFNFPSGGAFTMAIAAATLIGAKGVISVTVNDGKGRLVLAVSDPDLPTSEYDGPGAAELIRRAVLVWPYEQRRVVHGFMRHHGFEIEMTPATFVAVSADGHSVSVSCPLERAKEHPEVAAILGRDNAEVNVSPAQIRGRRPAGPESADPRSAELVALFDLDDRLLNITGG</sequence>